<comment type="caution">
    <text evidence="1">The sequence shown here is derived from an EMBL/GenBank/DDBJ whole genome shotgun (WGS) entry which is preliminary data.</text>
</comment>
<organism evidence="1 2">
    <name type="scientific">Streptomyces corchorusii</name>
    <name type="common">Streptomyces chibaensis</name>
    <dbReference type="NCBI Taxonomy" id="1903"/>
    <lineage>
        <taxon>Bacteria</taxon>
        <taxon>Bacillati</taxon>
        <taxon>Actinomycetota</taxon>
        <taxon>Actinomycetes</taxon>
        <taxon>Kitasatosporales</taxon>
        <taxon>Streptomycetaceae</taxon>
        <taxon>Streptomyces</taxon>
    </lineage>
</organism>
<dbReference type="EMBL" id="LMWP01000002">
    <property type="protein sequence ID" value="KUN32547.1"/>
    <property type="molecule type" value="Genomic_DNA"/>
</dbReference>
<dbReference type="RefSeq" id="WP_059261758.1">
    <property type="nucleotide sequence ID" value="NZ_KQ948351.1"/>
</dbReference>
<dbReference type="Proteomes" id="UP000053398">
    <property type="component" value="Unassembled WGS sequence"/>
</dbReference>
<name>A0A124HPK8_STRCK</name>
<sequence length="312" mass="32893">MSGTSAGLSIECPQTIASECWKVPGYRYVTYDNSATTPCGISAINGTPAGICDRPNLKFTSWIINGRNVFAAPFNDGLDECGTPLLSDLCAVLNTWDPFGGSWITAVSDPCAYHIRSRALPPTGTDYGVITAVDNDTGETLTFAPAEVVVPDQVFRRLTEVDCDGQTTQRWLNDAGVTVPAPDPKQIVECSVQTVPDVRTSPTQRVRSRIKRFTGTATSGNIDSFPADVQAVTLTVLAGAVRVQAAGSGSRNGGAPTTYADDVTVPAGVTLSWGVDGDSYDLALDGSLIFTGTAAGADFLVHWTEHAYTDGD</sequence>
<dbReference type="AlphaFoldDB" id="A0A124HPK8"/>
<evidence type="ECO:0000313" key="2">
    <source>
        <dbReference type="Proteomes" id="UP000053398"/>
    </source>
</evidence>
<gene>
    <name evidence="1" type="ORF">AQJ11_03195</name>
</gene>
<accession>A0A124HPK8</accession>
<reference evidence="1 2" key="1">
    <citation type="submission" date="2015-10" db="EMBL/GenBank/DDBJ databases">
        <title>Draft genome sequence of Streptomyces corchorusii DSM 40340, type strain for the species Streptomyces corchorusii.</title>
        <authorList>
            <person name="Ruckert C."/>
            <person name="Winkler A."/>
            <person name="Kalinowski J."/>
            <person name="Kampfer P."/>
            <person name="Glaeser S."/>
        </authorList>
    </citation>
    <scope>NUCLEOTIDE SEQUENCE [LARGE SCALE GENOMIC DNA]</scope>
    <source>
        <strain evidence="1 2">DSM 40340</strain>
    </source>
</reference>
<proteinExistence type="predicted"/>
<evidence type="ECO:0000313" key="1">
    <source>
        <dbReference type="EMBL" id="KUN32547.1"/>
    </source>
</evidence>
<keyword evidence="2" id="KW-1185">Reference proteome</keyword>
<protein>
    <submittedName>
        <fullName evidence="1">Uncharacterized protein</fullName>
    </submittedName>
</protein>